<dbReference type="InterPro" id="IPR031815">
    <property type="entry name" value="DUF5074"/>
</dbReference>
<dbReference type="InterPro" id="IPR015943">
    <property type="entry name" value="WD40/YVTN_repeat-like_dom_sf"/>
</dbReference>
<comment type="caution">
    <text evidence="1">The sequence shown here is derived from an EMBL/GenBank/DDBJ whole genome shotgun (WGS) entry which is preliminary data.</text>
</comment>
<evidence type="ECO:0000313" key="1">
    <source>
        <dbReference type="EMBL" id="RBQ03215.1"/>
    </source>
</evidence>
<dbReference type="OrthoDB" id="1041092at2"/>
<reference evidence="1 2" key="1">
    <citation type="submission" date="2018-07" db="EMBL/GenBank/DDBJ databases">
        <title>A draft genome of a endophytic bacteria, a new species of Pedobacter.</title>
        <authorList>
            <person name="Zhang Z.D."/>
            <person name="Chen Z.J."/>
        </authorList>
    </citation>
    <scope>NUCLEOTIDE SEQUENCE [LARGE SCALE GENOMIC DNA]</scope>
    <source>
        <strain evidence="1 2">RS10</strain>
    </source>
</reference>
<name>A0A366KNK3_9SPHI</name>
<dbReference type="AlphaFoldDB" id="A0A366KNK3"/>
<dbReference type="InterPro" id="IPR011044">
    <property type="entry name" value="Quino_amine_DH_bsu"/>
</dbReference>
<keyword evidence="2" id="KW-1185">Reference proteome</keyword>
<dbReference type="EMBL" id="QNQU01000024">
    <property type="protein sequence ID" value="RBQ03215.1"/>
    <property type="molecule type" value="Genomic_DNA"/>
</dbReference>
<organism evidence="1 2">
    <name type="scientific">Pedobacter miscanthi</name>
    <dbReference type="NCBI Taxonomy" id="2259170"/>
    <lineage>
        <taxon>Bacteria</taxon>
        <taxon>Pseudomonadati</taxon>
        <taxon>Bacteroidota</taxon>
        <taxon>Sphingobacteriia</taxon>
        <taxon>Sphingobacteriales</taxon>
        <taxon>Sphingobacteriaceae</taxon>
        <taxon>Pedobacter</taxon>
    </lineage>
</organism>
<accession>A0A366KNK3</accession>
<gene>
    <name evidence="1" type="ORF">DRW42_22740</name>
</gene>
<protein>
    <recommendedName>
        <fullName evidence="3">DUF5074 domain-containing protein</fullName>
    </recommendedName>
</protein>
<evidence type="ECO:0008006" key="3">
    <source>
        <dbReference type="Google" id="ProtNLM"/>
    </source>
</evidence>
<sequence length="368" mass="40088">MKQFNLKQILVGALFLTTGLYSCKKDSVEDNLQVDPVVGKYENGFFVIGEGSYGQNPGAISFYRYGEDTLNTRAYEKENSGKILSNAAKTSTLQFASVINGSIYLMCKVNGPIVKINEYTLKEEARYVQEASNWRSILQVDGNRGLVSANDGVYQIDLNTLAVQNKLTSVGALNTGDMWKKGDYVYLLQSNGAKIVSANNYSLVKSFSNISRGFAQTPNGKIWASTGSRLVAIDNNLDTAGIALPVAVGTFGLDAPTRITASTKENAVFYHSGKAIYKYVDGNAASLAQPFITIAEDPFMVYGAIRYDKNKDYIVVNGIQGYGAASTVNYLLIYNASTGALVKRIKYGGDGVTTDFTKIFFNDLAIFH</sequence>
<dbReference type="SUPFAM" id="SSF50969">
    <property type="entry name" value="YVTN repeat-like/Quinoprotein amine dehydrogenase"/>
    <property type="match status" value="1"/>
</dbReference>
<dbReference type="Pfam" id="PF16819">
    <property type="entry name" value="DUF5074"/>
    <property type="match status" value="1"/>
</dbReference>
<dbReference type="RefSeq" id="WP_113951171.1">
    <property type="nucleotide sequence ID" value="NZ_QNQU01000024.1"/>
</dbReference>
<dbReference type="Gene3D" id="2.130.10.10">
    <property type="entry name" value="YVTN repeat-like/Quinoprotein amine dehydrogenase"/>
    <property type="match status" value="1"/>
</dbReference>
<evidence type="ECO:0000313" key="2">
    <source>
        <dbReference type="Proteomes" id="UP000252081"/>
    </source>
</evidence>
<dbReference type="PROSITE" id="PS51257">
    <property type="entry name" value="PROKAR_LIPOPROTEIN"/>
    <property type="match status" value="1"/>
</dbReference>
<proteinExistence type="predicted"/>
<dbReference type="Proteomes" id="UP000252081">
    <property type="component" value="Unassembled WGS sequence"/>
</dbReference>